<dbReference type="GO" id="GO:0004177">
    <property type="term" value="F:aminopeptidase activity"/>
    <property type="evidence" value="ECO:0007669"/>
    <property type="project" value="UniProtKB-KW"/>
</dbReference>
<gene>
    <name evidence="2" type="ORF">GXX24_08945</name>
</gene>
<dbReference type="InterPro" id="IPR012779">
    <property type="entry name" value="Peptidase_M1_pepN"/>
</dbReference>
<dbReference type="EMBL" id="DULP01000132">
    <property type="protein sequence ID" value="HHW34247.1"/>
    <property type="molecule type" value="Genomic_DNA"/>
</dbReference>
<feature type="non-terminal residue" evidence="2">
    <location>
        <position position="1"/>
    </location>
</feature>
<evidence type="ECO:0000313" key="2">
    <source>
        <dbReference type="EMBL" id="HHW34247.1"/>
    </source>
</evidence>
<dbReference type="Proteomes" id="UP000580830">
    <property type="component" value="Unassembled WGS sequence"/>
</dbReference>
<sequence length="146" mass="15746">AGPALAQMEAQFADNRLVMDKFFTIQPMAAPPARAVAIARSLAARPDFDWKNPNRFRALIGAVTANPAAFHAADGSGYDFVAEWLMRLDPANPQTAARMLTAFETWPRHDAGRRAAARAALERIAAMPSLSINSAEMVRRILAAGG</sequence>
<dbReference type="RefSeq" id="WP_303730298.1">
    <property type="nucleotide sequence ID" value="NZ_DULP01000132.1"/>
</dbReference>
<proteinExistence type="predicted"/>
<accession>A0A832QW80</accession>
<protein>
    <submittedName>
        <fullName evidence="2">Aminopeptidase N C-terminal domain-containing protein</fullName>
    </submittedName>
</protein>
<dbReference type="Pfam" id="PF17432">
    <property type="entry name" value="DUF3458_C"/>
    <property type="match status" value="1"/>
</dbReference>
<organism evidence="2 3">
    <name type="scientific">Paracoccus solventivorans</name>
    <dbReference type="NCBI Taxonomy" id="53463"/>
    <lineage>
        <taxon>Bacteria</taxon>
        <taxon>Pseudomonadati</taxon>
        <taxon>Pseudomonadota</taxon>
        <taxon>Alphaproteobacteria</taxon>
        <taxon>Rhodobacterales</taxon>
        <taxon>Paracoccaceae</taxon>
        <taxon>Paracoccus</taxon>
    </lineage>
</organism>
<dbReference type="Gene3D" id="1.25.50.10">
    <property type="entry name" value="Peptidase M1, alanyl aminopeptidase, C-terminal domain"/>
    <property type="match status" value="1"/>
</dbReference>
<keyword evidence="2" id="KW-0031">Aminopeptidase</keyword>
<reference evidence="2 3" key="1">
    <citation type="journal article" date="2020" name="Biotechnol. Biofuels">
        <title>New insights from the biogas microbiome by comprehensive genome-resolved metagenomics of nearly 1600 species originating from multiple anaerobic digesters.</title>
        <authorList>
            <person name="Campanaro S."/>
            <person name="Treu L."/>
            <person name="Rodriguez-R L.M."/>
            <person name="Kovalovszki A."/>
            <person name="Ziels R.M."/>
            <person name="Maus I."/>
            <person name="Zhu X."/>
            <person name="Kougias P.G."/>
            <person name="Basile A."/>
            <person name="Luo G."/>
            <person name="Schluter A."/>
            <person name="Konstantinidis K.T."/>
            <person name="Angelidaki I."/>
        </authorList>
    </citation>
    <scope>NUCLEOTIDE SEQUENCE [LARGE SCALE GENOMIC DNA]</scope>
    <source>
        <strain evidence="2">AS04akNAM_125</strain>
    </source>
</reference>
<dbReference type="GO" id="GO:0008270">
    <property type="term" value="F:zinc ion binding"/>
    <property type="evidence" value="ECO:0007669"/>
    <property type="project" value="InterPro"/>
</dbReference>
<dbReference type="PANTHER" id="PTHR46322:SF1">
    <property type="entry name" value="PUROMYCIN-SENSITIVE AMINOPEPTIDASE"/>
    <property type="match status" value="1"/>
</dbReference>
<keyword evidence="2" id="KW-0645">Protease</keyword>
<name>A0A832QW80_9RHOB</name>
<evidence type="ECO:0000313" key="3">
    <source>
        <dbReference type="Proteomes" id="UP000580830"/>
    </source>
</evidence>
<comment type="caution">
    <text evidence="2">The sequence shown here is derived from an EMBL/GenBank/DDBJ whole genome shotgun (WGS) entry which is preliminary data.</text>
</comment>
<dbReference type="PANTHER" id="PTHR46322">
    <property type="entry name" value="PUROMYCIN-SENSITIVE AMINOPEPTIDASE"/>
    <property type="match status" value="1"/>
</dbReference>
<evidence type="ECO:0000259" key="1">
    <source>
        <dbReference type="Pfam" id="PF17432"/>
    </source>
</evidence>
<keyword evidence="2" id="KW-0378">Hydrolase</keyword>
<dbReference type="AlphaFoldDB" id="A0A832QW80"/>
<dbReference type="InterPro" id="IPR024601">
    <property type="entry name" value="Peptidase_M1_pepN_C"/>
</dbReference>
<feature type="domain" description="Peptidase M1 alanyl aminopeptidase C-terminal" evidence="1">
    <location>
        <begin position="3"/>
        <end position="143"/>
    </location>
</feature>
<dbReference type="InterPro" id="IPR037144">
    <property type="entry name" value="Peptidase_M1_pepN_C_sf"/>
</dbReference>